<evidence type="ECO:0000313" key="3">
    <source>
        <dbReference type="Proteomes" id="UP000604046"/>
    </source>
</evidence>
<feature type="chain" id="PRO_5032492963" evidence="1">
    <location>
        <begin position="24"/>
        <end position="75"/>
    </location>
</feature>
<protein>
    <submittedName>
        <fullName evidence="2">Uncharacterized protein</fullName>
    </submittedName>
</protein>
<evidence type="ECO:0000256" key="1">
    <source>
        <dbReference type="SAM" id="SignalP"/>
    </source>
</evidence>
<proteinExistence type="predicted"/>
<comment type="caution">
    <text evidence="2">The sequence shown here is derived from an EMBL/GenBank/DDBJ whole genome shotgun (WGS) entry which is preliminary data.</text>
</comment>
<accession>A0A812V3Z2</accession>
<dbReference type="EMBL" id="CAJNDS010002796">
    <property type="protein sequence ID" value="CAE7600627.1"/>
    <property type="molecule type" value="Genomic_DNA"/>
</dbReference>
<name>A0A812V3Z2_9DINO</name>
<organism evidence="2 3">
    <name type="scientific">Symbiodinium natans</name>
    <dbReference type="NCBI Taxonomy" id="878477"/>
    <lineage>
        <taxon>Eukaryota</taxon>
        <taxon>Sar</taxon>
        <taxon>Alveolata</taxon>
        <taxon>Dinophyceae</taxon>
        <taxon>Suessiales</taxon>
        <taxon>Symbiodiniaceae</taxon>
        <taxon>Symbiodinium</taxon>
    </lineage>
</organism>
<gene>
    <name evidence="2" type="ORF">SNAT2548_LOCUS34168</name>
</gene>
<keyword evidence="1" id="KW-0732">Signal</keyword>
<keyword evidence="3" id="KW-1185">Reference proteome</keyword>
<feature type="signal peptide" evidence="1">
    <location>
        <begin position="1"/>
        <end position="23"/>
    </location>
</feature>
<dbReference type="Proteomes" id="UP000604046">
    <property type="component" value="Unassembled WGS sequence"/>
</dbReference>
<evidence type="ECO:0000313" key="2">
    <source>
        <dbReference type="EMBL" id="CAE7600627.1"/>
    </source>
</evidence>
<dbReference type="AlphaFoldDB" id="A0A812V3Z2"/>
<reference evidence="2" key="1">
    <citation type="submission" date="2021-02" db="EMBL/GenBank/DDBJ databases">
        <authorList>
            <person name="Dougan E. K."/>
            <person name="Rhodes N."/>
            <person name="Thang M."/>
            <person name="Chan C."/>
        </authorList>
    </citation>
    <scope>NUCLEOTIDE SEQUENCE</scope>
</reference>
<sequence length="75" mass="7855">MARLLATLAVCLQVACVMGSAQGSWEPIDEDIDIMALIDDEPEGIAMIQKDARLTAAAAAGCRGDDDCPEAGMRC</sequence>
<dbReference type="OrthoDB" id="443353at2759"/>